<dbReference type="RefSeq" id="WP_205121786.1">
    <property type="nucleotide sequence ID" value="NZ_JAFBCM010000001.1"/>
</dbReference>
<comment type="caution">
    <text evidence="3">The sequence shown here is derived from an EMBL/GenBank/DDBJ whole genome shotgun (WGS) entry which is preliminary data.</text>
</comment>
<evidence type="ECO:0000313" key="3">
    <source>
        <dbReference type="EMBL" id="MFC3766412.1"/>
    </source>
</evidence>
<sequence length="199" mass="20550">MTTRRSISTTLLVGLCLGGLAACGVSVDDEPHVVQPTAIPNGLLDRSPSTPTVSPAIPVGPATTSYFLEANRLVAVRRPDRDGTAPGKLRRAIHHLLAGPTDNEQAHGLSTAIPSDLELTVVSLRDGRATIDLTGTLPNPPAQNLTLAVAQIVLTATAVSGVGEVQLTQQGETIEAPLVDGSLTAEPLTAANYQMLLAS</sequence>
<dbReference type="SMART" id="SM00909">
    <property type="entry name" value="Germane"/>
    <property type="match status" value="1"/>
</dbReference>
<evidence type="ECO:0000256" key="1">
    <source>
        <dbReference type="SAM" id="SignalP"/>
    </source>
</evidence>
<gene>
    <name evidence="3" type="ORF">ACFOUW_36675</name>
</gene>
<organism evidence="3 4">
    <name type="scientific">Tenggerimyces flavus</name>
    <dbReference type="NCBI Taxonomy" id="1708749"/>
    <lineage>
        <taxon>Bacteria</taxon>
        <taxon>Bacillati</taxon>
        <taxon>Actinomycetota</taxon>
        <taxon>Actinomycetes</taxon>
        <taxon>Propionibacteriales</taxon>
        <taxon>Nocardioidaceae</taxon>
        <taxon>Tenggerimyces</taxon>
    </lineage>
</organism>
<name>A0ABV7YMX8_9ACTN</name>
<dbReference type="EMBL" id="JBHRZH010000053">
    <property type="protein sequence ID" value="MFC3766412.1"/>
    <property type="molecule type" value="Genomic_DNA"/>
</dbReference>
<accession>A0ABV7YMX8</accession>
<reference evidence="4" key="1">
    <citation type="journal article" date="2019" name="Int. J. Syst. Evol. Microbiol.">
        <title>The Global Catalogue of Microorganisms (GCM) 10K type strain sequencing project: providing services to taxonomists for standard genome sequencing and annotation.</title>
        <authorList>
            <consortium name="The Broad Institute Genomics Platform"/>
            <consortium name="The Broad Institute Genome Sequencing Center for Infectious Disease"/>
            <person name="Wu L."/>
            <person name="Ma J."/>
        </authorList>
    </citation>
    <scope>NUCLEOTIDE SEQUENCE [LARGE SCALE GENOMIC DNA]</scope>
    <source>
        <strain evidence="4">CGMCC 4.7241</strain>
    </source>
</reference>
<dbReference type="InterPro" id="IPR019606">
    <property type="entry name" value="GerMN"/>
</dbReference>
<keyword evidence="4" id="KW-1185">Reference proteome</keyword>
<dbReference type="Proteomes" id="UP001595699">
    <property type="component" value="Unassembled WGS sequence"/>
</dbReference>
<evidence type="ECO:0000313" key="4">
    <source>
        <dbReference type="Proteomes" id="UP001595699"/>
    </source>
</evidence>
<dbReference type="PROSITE" id="PS51257">
    <property type="entry name" value="PROKAR_LIPOPROTEIN"/>
    <property type="match status" value="1"/>
</dbReference>
<feature type="signal peptide" evidence="1">
    <location>
        <begin position="1"/>
        <end position="21"/>
    </location>
</feature>
<evidence type="ECO:0000259" key="2">
    <source>
        <dbReference type="SMART" id="SM00909"/>
    </source>
</evidence>
<dbReference type="Pfam" id="PF10646">
    <property type="entry name" value="Germane"/>
    <property type="match status" value="1"/>
</dbReference>
<proteinExistence type="predicted"/>
<keyword evidence="1" id="KW-0732">Signal</keyword>
<feature type="chain" id="PRO_5046163009" evidence="1">
    <location>
        <begin position="22"/>
        <end position="199"/>
    </location>
</feature>
<protein>
    <submittedName>
        <fullName evidence="3">GerMN domain-containing protein</fullName>
    </submittedName>
</protein>
<feature type="domain" description="GerMN" evidence="2">
    <location>
        <begin position="89"/>
        <end position="178"/>
    </location>
</feature>